<evidence type="ECO:0000313" key="2">
    <source>
        <dbReference type="EMBL" id="PUU76803.1"/>
    </source>
</evidence>
<protein>
    <submittedName>
        <fullName evidence="2">Uncharacterized protein</fullName>
    </submittedName>
</protein>
<feature type="signal peptide" evidence="1">
    <location>
        <begin position="1"/>
        <end position="19"/>
    </location>
</feature>
<organism evidence="2 3">
    <name type="scientific">Tuber borchii</name>
    <name type="common">White truffle</name>
    <dbReference type="NCBI Taxonomy" id="42251"/>
    <lineage>
        <taxon>Eukaryota</taxon>
        <taxon>Fungi</taxon>
        <taxon>Dikarya</taxon>
        <taxon>Ascomycota</taxon>
        <taxon>Pezizomycotina</taxon>
        <taxon>Pezizomycetes</taxon>
        <taxon>Pezizales</taxon>
        <taxon>Tuberaceae</taxon>
        <taxon>Tuber</taxon>
    </lineage>
</organism>
<sequence length="138" mass="14369">MWTYLLPALLLLQSIAVQAQLPFVPRGAPDGISNPIVSVVLLEFGNEGCIRNPNVGTISNFIGCNPIKSIGITKVVVLAHGDMPSTCILTLYADSNCLGTSKADIGPIFPTSKPSACIGPIQNSAGDLFEAKGATLIC</sequence>
<proteinExistence type="predicted"/>
<accession>A0A2T6ZMV2</accession>
<keyword evidence="3" id="KW-1185">Reference proteome</keyword>
<dbReference type="EMBL" id="NESQ01000174">
    <property type="protein sequence ID" value="PUU76803.1"/>
    <property type="molecule type" value="Genomic_DNA"/>
</dbReference>
<gene>
    <name evidence="2" type="ORF">B9Z19DRAFT_1129168</name>
</gene>
<keyword evidence="1" id="KW-0732">Signal</keyword>
<feature type="chain" id="PRO_5015667264" evidence="1">
    <location>
        <begin position="20"/>
        <end position="138"/>
    </location>
</feature>
<evidence type="ECO:0000313" key="3">
    <source>
        <dbReference type="Proteomes" id="UP000244722"/>
    </source>
</evidence>
<dbReference type="Proteomes" id="UP000244722">
    <property type="component" value="Unassembled WGS sequence"/>
</dbReference>
<reference evidence="2 3" key="1">
    <citation type="submission" date="2017-04" db="EMBL/GenBank/DDBJ databases">
        <title>Draft genome sequence of Tuber borchii Vittad., a whitish edible truffle.</title>
        <authorList>
            <consortium name="DOE Joint Genome Institute"/>
            <person name="Murat C."/>
            <person name="Kuo A."/>
            <person name="Barry K.W."/>
            <person name="Clum A."/>
            <person name="Dockter R.B."/>
            <person name="Fauchery L."/>
            <person name="Iotti M."/>
            <person name="Kohler A."/>
            <person name="Labutti K."/>
            <person name="Lindquist E.A."/>
            <person name="Lipzen A."/>
            <person name="Ohm R.A."/>
            <person name="Wang M."/>
            <person name="Grigoriev I.V."/>
            <person name="Zambonelli A."/>
            <person name="Martin F.M."/>
        </authorList>
    </citation>
    <scope>NUCLEOTIDE SEQUENCE [LARGE SCALE GENOMIC DNA]</scope>
    <source>
        <strain evidence="2 3">Tbo3840</strain>
    </source>
</reference>
<evidence type="ECO:0000256" key="1">
    <source>
        <dbReference type="SAM" id="SignalP"/>
    </source>
</evidence>
<name>A0A2T6ZMV2_TUBBO</name>
<dbReference type="AlphaFoldDB" id="A0A2T6ZMV2"/>
<comment type="caution">
    <text evidence="2">The sequence shown here is derived from an EMBL/GenBank/DDBJ whole genome shotgun (WGS) entry which is preliminary data.</text>
</comment>